<evidence type="ECO:0000313" key="3">
    <source>
        <dbReference type="Proteomes" id="UP000823928"/>
    </source>
</evidence>
<organism evidence="2 3">
    <name type="scientific">Candidatus Scatousia excrementigallinarum</name>
    <dbReference type="NCBI Taxonomy" id="2840935"/>
    <lineage>
        <taxon>Bacteria</taxon>
        <taxon>Candidatus Scatousia</taxon>
    </lineage>
</organism>
<accession>A0A9D1EZ80</accession>
<protein>
    <submittedName>
        <fullName evidence="2">Uncharacterized protein</fullName>
    </submittedName>
</protein>
<reference evidence="2" key="1">
    <citation type="submission" date="2020-10" db="EMBL/GenBank/DDBJ databases">
        <authorList>
            <person name="Gilroy R."/>
        </authorList>
    </citation>
    <scope>NUCLEOTIDE SEQUENCE</scope>
    <source>
        <strain evidence="2">6276</strain>
    </source>
</reference>
<proteinExistence type="predicted"/>
<keyword evidence="1" id="KW-1133">Transmembrane helix</keyword>
<keyword evidence="1" id="KW-0472">Membrane</keyword>
<dbReference type="Proteomes" id="UP000823928">
    <property type="component" value="Unassembled WGS sequence"/>
</dbReference>
<evidence type="ECO:0000256" key="1">
    <source>
        <dbReference type="SAM" id="Phobius"/>
    </source>
</evidence>
<dbReference type="AlphaFoldDB" id="A0A9D1EZ80"/>
<name>A0A9D1EZ80_9BACT</name>
<keyword evidence="1" id="KW-0812">Transmembrane</keyword>
<feature type="transmembrane region" description="Helical" evidence="1">
    <location>
        <begin position="476"/>
        <end position="496"/>
    </location>
</feature>
<evidence type="ECO:0000313" key="2">
    <source>
        <dbReference type="EMBL" id="HIS36112.1"/>
    </source>
</evidence>
<dbReference type="EMBL" id="DVIU01000117">
    <property type="protein sequence ID" value="HIS36112.1"/>
    <property type="molecule type" value="Genomic_DNA"/>
</dbReference>
<reference evidence="2" key="2">
    <citation type="journal article" date="2021" name="PeerJ">
        <title>Extensive microbial diversity within the chicken gut microbiome revealed by metagenomics and culture.</title>
        <authorList>
            <person name="Gilroy R."/>
            <person name="Ravi A."/>
            <person name="Getino M."/>
            <person name="Pursley I."/>
            <person name="Horton D.L."/>
            <person name="Alikhan N.F."/>
            <person name="Baker D."/>
            <person name="Gharbi K."/>
            <person name="Hall N."/>
            <person name="Watson M."/>
            <person name="Adriaenssens E.M."/>
            <person name="Foster-Nyarko E."/>
            <person name="Jarju S."/>
            <person name="Secka A."/>
            <person name="Antonio M."/>
            <person name="Oren A."/>
            <person name="Chaudhuri R.R."/>
            <person name="La Ragione R."/>
            <person name="Hildebrand F."/>
            <person name="Pallen M.J."/>
        </authorList>
    </citation>
    <scope>NUCLEOTIDE SEQUENCE</scope>
    <source>
        <strain evidence="2">6276</strain>
    </source>
</reference>
<comment type="caution">
    <text evidence="2">The sequence shown here is derived from an EMBL/GenBank/DDBJ whole genome shotgun (WGS) entry which is preliminary data.</text>
</comment>
<gene>
    <name evidence="2" type="ORF">IAC10_05720</name>
</gene>
<sequence>MNLTVNNYYIRHRQQNFNGLLDGAVTSGLKLLDTNEMANAVLIDVGAMVVPRTYYDTKARNKDAGAETFFRELSGTFINCLSAGLLGIGIAKIANNRVMPEVKIDANTWFSKDSVNVLKTAWDNADNRIDKYVQNVFDNLGGRDYKNMQHFKDIEWDKVQWHNNNNWKHIFWNNAGFVDIDEKLKTKNGIITTMTQLIEDKTITKRDKDNALKIMHARIANALGAERDIQVKIGNHTLGATLENVLRDTYDMGRKVFANKEINIDTALKKIAKVNNIKIFGALAGASALGLTNQYINRKITEKRTGKKGFVGDVDYAQKTAASKITKPEEDKNLWLKKIAASAGMIAMVIGVMKVKNLKDFVKKLEFTGPVTSGNAIKIVYASTIVGRFLAADNTTELRESVTRDYFGFLNWLVFGGFAAKGVANLLDKDRKNLFNIKKEGKGLKHWLNDLNLKTHAEIAAKGKDFAKKNIWKLNAAHIAGLAYSAITLGVLLPMINDKMTKYKARKEAAKV</sequence>